<dbReference type="GO" id="GO:0005829">
    <property type="term" value="C:cytosol"/>
    <property type="evidence" value="ECO:0007669"/>
    <property type="project" value="TreeGrafter"/>
</dbReference>
<name>A0A222FDW7_9GAMM</name>
<sequence>MRDEPSLPARAGTLDRLDLRMLRILQTDGRITNKALAAAVNLSASACHQRLQRLLDQGWIEGFMGRVNIERLCEPVQCIATIAMGSHAPDTFRQLELHIDALPEATAAYTVSGGCDFIVHFACARMSRYMELTDELIRLCPDISNISTHVVLKQNKAFTGYPIAQLLGATDNKA</sequence>
<dbReference type="PROSITE" id="PS50956">
    <property type="entry name" value="HTH_ASNC_2"/>
    <property type="match status" value="1"/>
</dbReference>
<dbReference type="SMART" id="SM00344">
    <property type="entry name" value="HTH_ASNC"/>
    <property type="match status" value="1"/>
</dbReference>
<keyword evidence="3" id="KW-0804">Transcription</keyword>
<dbReference type="InterPro" id="IPR019887">
    <property type="entry name" value="Tscrpt_reg_AsnC/Lrp_C"/>
</dbReference>
<dbReference type="PROSITE" id="PS00519">
    <property type="entry name" value="HTH_ASNC_1"/>
    <property type="match status" value="1"/>
</dbReference>
<dbReference type="SUPFAM" id="SSF46785">
    <property type="entry name" value="Winged helix' DNA-binding domain"/>
    <property type="match status" value="1"/>
</dbReference>
<dbReference type="OrthoDB" id="8590699at2"/>
<evidence type="ECO:0000256" key="1">
    <source>
        <dbReference type="ARBA" id="ARBA00023015"/>
    </source>
</evidence>
<dbReference type="InterPro" id="IPR011008">
    <property type="entry name" value="Dimeric_a/b-barrel"/>
</dbReference>
<evidence type="ECO:0000313" key="5">
    <source>
        <dbReference type="EMBL" id="ASP37285.1"/>
    </source>
</evidence>
<dbReference type="Pfam" id="PF01037">
    <property type="entry name" value="AsnC_trans_reg"/>
    <property type="match status" value="1"/>
</dbReference>
<dbReference type="AlphaFoldDB" id="A0A222FDW7"/>
<feature type="domain" description="HTH asnC-type" evidence="4">
    <location>
        <begin position="14"/>
        <end position="87"/>
    </location>
</feature>
<dbReference type="GO" id="GO:0043200">
    <property type="term" value="P:response to amino acid"/>
    <property type="evidence" value="ECO:0007669"/>
    <property type="project" value="TreeGrafter"/>
</dbReference>
<dbReference type="GO" id="GO:0043565">
    <property type="term" value="F:sequence-specific DNA binding"/>
    <property type="evidence" value="ECO:0007669"/>
    <property type="project" value="InterPro"/>
</dbReference>
<dbReference type="PANTHER" id="PTHR30154:SF34">
    <property type="entry name" value="TRANSCRIPTIONAL REGULATOR AZLB"/>
    <property type="match status" value="1"/>
</dbReference>
<dbReference type="Proteomes" id="UP000202440">
    <property type="component" value="Chromosome"/>
</dbReference>
<dbReference type="InterPro" id="IPR000485">
    <property type="entry name" value="AsnC-type_HTH_dom"/>
</dbReference>
<protein>
    <submittedName>
        <fullName evidence="5">Transcriptional regulator</fullName>
    </submittedName>
</protein>
<evidence type="ECO:0000256" key="2">
    <source>
        <dbReference type="ARBA" id="ARBA00023125"/>
    </source>
</evidence>
<gene>
    <name evidence="5" type="ORF">CHH28_00670</name>
</gene>
<organism evidence="5 6">
    <name type="scientific">Bacterioplanes sanyensis</name>
    <dbReference type="NCBI Taxonomy" id="1249553"/>
    <lineage>
        <taxon>Bacteria</taxon>
        <taxon>Pseudomonadati</taxon>
        <taxon>Pseudomonadota</taxon>
        <taxon>Gammaproteobacteria</taxon>
        <taxon>Oceanospirillales</taxon>
        <taxon>Oceanospirillaceae</taxon>
        <taxon>Bacterioplanes</taxon>
    </lineage>
</organism>
<dbReference type="RefSeq" id="WP_094058503.1">
    <property type="nucleotide sequence ID" value="NZ_CP022530.1"/>
</dbReference>
<dbReference type="InterPro" id="IPR036388">
    <property type="entry name" value="WH-like_DNA-bd_sf"/>
</dbReference>
<dbReference type="EMBL" id="CP022530">
    <property type="protein sequence ID" value="ASP37285.1"/>
    <property type="molecule type" value="Genomic_DNA"/>
</dbReference>
<accession>A0A222FDW7</accession>
<keyword evidence="6" id="KW-1185">Reference proteome</keyword>
<dbReference type="PANTHER" id="PTHR30154">
    <property type="entry name" value="LEUCINE-RESPONSIVE REGULATORY PROTEIN"/>
    <property type="match status" value="1"/>
</dbReference>
<evidence type="ECO:0000313" key="6">
    <source>
        <dbReference type="Proteomes" id="UP000202440"/>
    </source>
</evidence>
<proteinExistence type="predicted"/>
<keyword evidence="2" id="KW-0238">DNA-binding</keyword>
<dbReference type="Pfam" id="PF13412">
    <property type="entry name" value="HTH_24"/>
    <property type="match status" value="1"/>
</dbReference>
<dbReference type="InterPro" id="IPR019885">
    <property type="entry name" value="Tscrpt_reg_HTH_AsnC-type_CS"/>
</dbReference>
<evidence type="ECO:0000256" key="3">
    <source>
        <dbReference type="ARBA" id="ARBA00023163"/>
    </source>
</evidence>
<dbReference type="Gene3D" id="3.30.70.920">
    <property type="match status" value="1"/>
</dbReference>
<dbReference type="InterPro" id="IPR019888">
    <property type="entry name" value="Tscrpt_reg_AsnC-like"/>
</dbReference>
<dbReference type="InterPro" id="IPR036390">
    <property type="entry name" value="WH_DNA-bd_sf"/>
</dbReference>
<dbReference type="KEGG" id="bsan:CHH28_00670"/>
<dbReference type="PRINTS" id="PR00033">
    <property type="entry name" value="HTHASNC"/>
</dbReference>
<reference evidence="5 6" key="1">
    <citation type="submission" date="2017-07" db="EMBL/GenBank/DDBJ databases">
        <title>Annotated genome sequence of Bacterioplanes sanyensis isolated from Red Sea.</title>
        <authorList>
            <person name="Rehman Z.U."/>
        </authorList>
    </citation>
    <scope>NUCLEOTIDE SEQUENCE [LARGE SCALE GENOMIC DNA]</scope>
    <source>
        <strain evidence="5 6">NV9</strain>
    </source>
</reference>
<dbReference type="SUPFAM" id="SSF54909">
    <property type="entry name" value="Dimeric alpha+beta barrel"/>
    <property type="match status" value="1"/>
</dbReference>
<dbReference type="Gene3D" id="1.10.10.10">
    <property type="entry name" value="Winged helix-like DNA-binding domain superfamily/Winged helix DNA-binding domain"/>
    <property type="match status" value="1"/>
</dbReference>
<keyword evidence="1" id="KW-0805">Transcription regulation</keyword>
<evidence type="ECO:0000259" key="4">
    <source>
        <dbReference type="PROSITE" id="PS50956"/>
    </source>
</evidence>